<evidence type="ECO:0000313" key="3">
    <source>
        <dbReference type="Proteomes" id="UP000599391"/>
    </source>
</evidence>
<dbReference type="Proteomes" id="UP000599391">
    <property type="component" value="Unassembled WGS sequence"/>
</dbReference>
<evidence type="ECO:0000313" key="2">
    <source>
        <dbReference type="EMBL" id="MBH8556382.1"/>
    </source>
</evidence>
<dbReference type="PANTHER" id="PTHR39664:SF2">
    <property type="entry name" value="NUCLEIC ACID-BINDING PROTEIN, CONTAINING PIN DOMAIN-RELATED"/>
    <property type="match status" value="1"/>
</dbReference>
<dbReference type="AlphaFoldDB" id="A0A8J7L741"/>
<dbReference type="InterPro" id="IPR029060">
    <property type="entry name" value="PIN-like_dom_sf"/>
</dbReference>
<dbReference type="Gene3D" id="3.40.50.1010">
    <property type="entry name" value="5'-nuclease"/>
    <property type="match status" value="1"/>
</dbReference>
<dbReference type="RefSeq" id="WP_214442572.1">
    <property type="nucleotide sequence ID" value="NZ_JAECZB010000113.1"/>
</dbReference>
<dbReference type="CDD" id="cd18683">
    <property type="entry name" value="PIN_VapC-like"/>
    <property type="match status" value="1"/>
</dbReference>
<dbReference type="SUPFAM" id="SSF88723">
    <property type="entry name" value="PIN domain-like"/>
    <property type="match status" value="1"/>
</dbReference>
<gene>
    <name evidence="2" type="ORF">I8751_29465</name>
</gene>
<protein>
    <submittedName>
        <fullName evidence="2">Type II toxin-antitoxin system VapC family toxin</fullName>
    </submittedName>
</protein>
<sequence>MVGVDTNIIVRLLTQDDELQYRKSLEIFQNKNIFIANTVVLETEWVLRFAYKFKSVEICTALRKLFGLPNVHLSNASLVFQALQWHESGLDFADAFHLAESQNQAEFYTFDDKFLKKAKGLTTCEVKLP</sequence>
<dbReference type="PANTHER" id="PTHR39664">
    <property type="match status" value="1"/>
</dbReference>
<organism evidence="2 3">
    <name type="scientific">Atlanticothrix silvestris CENA357</name>
    <dbReference type="NCBI Taxonomy" id="1725252"/>
    <lineage>
        <taxon>Bacteria</taxon>
        <taxon>Bacillati</taxon>
        <taxon>Cyanobacteriota</taxon>
        <taxon>Cyanophyceae</taxon>
        <taxon>Nostocales</taxon>
        <taxon>Nodulariaceae</taxon>
        <taxon>Atlanticothrix</taxon>
        <taxon>Atlanticothrix silvestris</taxon>
    </lineage>
</organism>
<feature type="domain" description="PIN" evidence="1">
    <location>
        <begin position="4"/>
        <end position="119"/>
    </location>
</feature>
<name>A0A8J7L741_9CYAN</name>
<dbReference type="EMBL" id="JAECZB010000113">
    <property type="protein sequence ID" value="MBH8556382.1"/>
    <property type="molecule type" value="Genomic_DNA"/>
</dbReference>
<dbReference type="InterPro" id="IPR002716">
    <property type="entry name" value="PIN_dom"/>
</dbReference>
<accession>A0A8J7L741</accession>
<proteinExistence type="predicted"/>
<comment type="caution">
    <text evidence="2">The sequence shown here is derived from an EMBL/GenBank/DDBJ whole genome shotgun (WGS) entry which is preliminary data.</text>
</comment>
<dbReference type="Pfam" id="PF01850">
    <property type="entry name" value="PIN"/>
    <property type="match status" value="1"/>
</dbReference>
<reference evidence="2 3" key="1">
    <citation type="journal article" date="2021" name="Int. J. Syst. Evol. Microbiol.">
        <title>Amazonocrinis nigriterrae gen. nov., sp. nov., Atlanticothrix silvestris gen. nov., sp. nov. and Dendronalium phyllosphericum gen. nov., sp. nov., nostocacean cyanobacteria from Brazilian environments.</title>
        <authorList>
            <person name="Alvarenga D.O."/>
            <person name="Andreote A.P.D."/>
            <person name="Branco L.H.Z."/>
            <person name="Delbaje E."/>
            <person name="Cruz R.B."/>
            <person name="Varani A.M."/>
            <person name="Fiore M.F."/>
        </authorList>
    </citation>
    <scope>NUCLEOTIDE SEQUENCE [LARGE SCALE GENOMIC DNA]</scope>
    <source>
        <strain evidence="2 3">CENA357</strain>
    </source>
</reference>
<keyword evidence="3" id="KW-1185">Reference proteome</keyword>
<evidence type="ECO:0000259" key="1">
    <source>
        <dbReference type="Pfam" id="PF01850"/>
    </source>
</evidence>